<dbReference type="InterPro" id="IPR036354">
    <property type="entry name" value="Prot_inh_pot1_sf"/>
</dbReference>
<dbReference type="SUPFAM" id="SSF54654">
    <property type="entry name" value="CI-2 family of serine protease inhibitors"/>
    <property type="match status" value="1"/>
</dbReference>
<comment type="caution">
    <text evidence="4">The sequence shown here is derived from an EMBL/GenBank/DDBJ whole genome shotgun (WGS) entry which is preliminary data.</text>
</comment>
<dbReference type="PANTHER" id="PTHR33091">
    <property type="entry name" value="PROTEIN, PUTATIVE, EXPRESSED-RELATED"/>
    <property type="match status" value="1"/>
</dbReference>
<protein>
    <submittedName>
        <fullName evidence="4">Uncharacterized protein</fullName>
    </submittedName>
</protein>
<dbReference type="EMBL" id="JAVIJP010000005">
    <property type="protein sequence ID" value="KAL3654468.1"/>
    <property type="molecule type" value="Genomic_DNA"/>
</dbReference>
<organism evidence="4 5">
    <name type="scientific">Castilleja foliolosa</name>
    <dbReference type="NCBI Taxonomy" id="1961234"/>
    <lineage>
        <taxon>Eukaryota</taxon>
        <taxon>Viridiplantae</taxon>
        <taxon>Streptophyta</taxon>
        <taxon>Embryophyta</taxon>
        <taxon>Tracheophyta</taxon>
        <taxon>Spermatophyta</taxon>
        <taxon>Magnoliopsida</taxon>
        <taxon>eudicotyledons</taxon>
        <taxon>Gunneridae</taxon>
        <taxon>Pentapetalae</taxon>
        <taxon>asterids</taxon>
        <taxon>lamiids</taxon>
        <taxon>Lamiales</taxon>
        <taxon>Orobanchaceae</taxon>
        <taxon>Pedicularideae</taxon>
        <taxon>Castillejinae</taxon>
        <taxon>Castilleja</taxon>
    </lineage>
</organism>
<dbReference type="Gene3D" id="3.30.10.10">
    <property type="entry name" value="Trypsin Inhibitor V, subunit A"/>
    <property type="match status" value="1"/>
</dbReference>
<dbReference type="PRINTS" id="PR00292">
    <property type="entry name" value="POTATOINHBTR"/>
</dbReference>
<dbReference type="AlphaFoldDB" id="A0ABD3EJJ5"/>
<dbReference type="Proteomes" id="UP001632038">
    <property type="component" value="Unassembled WGS sequence"/>
</dbReference>
<keyword evidence="5" id="KW-1185">Reference proteome</keyword>
<evidence type="ECO:0000256" key="3">
    <source>
        <dbReference type="ARBA" id="ARBA00022900"/>
    </source>
</evidence>
<sequence length="79" mass="8889">MASFHCSYNVCSAIKYKSEWPELVGKPSSECKATIERDNPTVTVILVPPPGWMDRDFCCNRVYLFVDEKGLCLFAPKVG</sequence>
<dbReference type="InterPro" id="IPR000864">
    <property type="entry name" value="Prot_inh_pot1"/>
</dbReference>
<gene>
    <name evidence="4" type="ORF">CASFOL_004149</name>
</gene>
<evidence type="ECO:0000313" key="5">
    <source>
        <dbReference type="Proteomes" id="UP001632038"/>
    </source>
</evidence>
<proteinExistence type="inferred from homology"/>
<dbReference type="Pfam" id="PF00280">
    <property type="entry name" value="potato_inhibit"/>
    <property type="match status" value="1"/>
</dbReference>
<evidence type="ECO:0000256" key="2">
    <source>
        <dbReference type="ARBA" id="ARBA00022690"/>
    </source>
</evidence>
<name>A0ABD3EJJ5_9LAMI</name>
<comment type="similarity">
    <text evidence="1">Belongs to the protease inhibitor I13 (potato type I serine protease inhibitor) family.</text>
</comment>
<evidence type="ECO:0000313" key="4">
    <source>
        <dbReference type="EMBL" id="KAL3654468.1"/>
    </source>
</evidence>
<reference evidence="5" key="1">
    <citation type="journal article" date="2024" name="IScience">
        <title>Strigolactones Initiate the Formation of Haustorium-like Structures in Castilleja.</title>
        <authorList>
            <person name="Buerger M."/>
            <person name="Peterson D."/>
            <person name="Chory J."/>
        </authorList>
    </citation>
    <scope>NUCLEOTIDE SEQUENCE [LARGE SCALE GENOMIC DNA]</scope>
</reference>
<accession>A0ABD3EJJ5</accession>
<evidence type="ECO:0000256" key="1">
    <source>
        <dbReference type="ARBA" id="ARBA00008210"/>
    </source>
</evidence>
<dbReference type="GO" id="GO:0004867">
    <property type="term" value="F:serine-type endopeptidase inhibitor activity"/>
    <property type="evidence" value="ECO:0007669"/>
    <property type="project" value="UniProtKB-KW"/>
</dbReference>
<dbReference type="PANTHER" id="PTHR33091:SF50">
    <property type="entry name" value="OS06G0319900 PROTEIN"/>
    <property type="match status" value="1"/>
</dbReference>
<keyword evidence="3" id="KW-0722">Serine protease inhibitor</keyword>
<keyword evidence="2" id="KW-0646">Protease inhibitor</keyword>